<protein>
    <submittedName>
        <fullName evidence="3">Uncharacterized protein</fullName>
    </submittedName>
</protein>
<feature type="region of interest" description="Disordered" evidence="1">
    <location>
        <begin position="47"/>
        <end position="70"/>
    </location>
</feature>
<evidence type="ECO:0000313" key="3">
    <source>
        <dbReference type="EMBL" id="KAL2869853.1"/>
    </source>
</evidence>
<keyword evidence="2" id="KW-0472">Membrane</keyword>
<feature type="region of interest" description="Disordered" evidence="1">
    <location>
        <begin position="239"/>
        <end position="260"/>
    </location>
</feature>
<organism evidence="3 4">
    <name type="scientific">Aspergillus lucknowensis</name>
    <dbReference type="NCBI Taxonomy" id="176173"/>
    <lineage>
        <taxon>Eukaryota</taxon>
        <taxon>Fungi</taxon>
        <taxon>Dikarya</taxon>
        <taxon>Ascomycota</taxon>
        <taxon>Pezizomycotina</taxon>
        <taxon>Eurotiomycetes</taxon>
        <taxon>Eurotiomycetidae</taxon>
        <taxon>Eurotiales</taxon>
        <taxon>Aspergillaceae</taxon>
        <taxon>Aspergillus</taxon>
        <taxon>Aspergillus subgen. Nidulantes</taxon>
    </lineage>
</organism>
<reference evidence="3 4" key="1">
    <citation type="submission" date="2024-07" db="EMBL/GenBank/DDBJ databases">
        <title>Section-level genome sequencing and comparative genomics of Aspergillus sections Usti and Cavernicolus.</title>
        <authorList>
            <consortium name="Lawrence Berkeley National Laboratory"/>
            <person name="Nybo J.L."/>
            <person name="Vesth T.C."/>
            <person name="Theobald S."/>
            <person name="Frisvad J.C."/>
            <person name="Larsen T.O."/>
            <person name="Kjaerboelling I."/>
            <person name="Rothschild-Mancinelli K."/>
            <person name="Lyhne E.K."/>
            <person name="Kogle M.E."/>
            <person name="Barry K."/>
            <person name="Clum A."/>
            <person name="Na H."/>
            <person name="Ledsgaard L."/>
            <person name="Lin J."/>
            <person name="Lipzen A."/>
            <person name="Kuo A."/>
            <person name="Riley R."/>
            <person name="Mondo S."/>
            <person name="Labutti K."/>
            <person name="Haridas S."/>
            <person name="Pangalinan J."/>
            <person name="Salamov A.A."/>
            <person name="Simmons B.A."/>
            <person name="Magnuson J.K."/>
            <person name="Chen J."/>
            <person name="Drula E."/>
            <person name="Henrissat B."/>
            <person name="Wiebenga A."/>
            <person name="Lubbers R.J."/>
            <person name="Gomes A.C."/>
            <person name="Macurrencykelacurrency M.R."/>
            <person name="Stajich J."/>
            <person name="Grigoriev I.V."/>
            <person name="Mortensen U.H."/>
            <person name="De Vries R.P."/>
            <person name="Baker S.E."/>
            <person name="Andersen M.R."/>
        </authorList>
    </citation>
    <scope>NUCLEOTIDE SEQUENCE [LARGE SCALE GENOMIC DNA]</scope>
    <source>
        <strain evidence="3 4">CBS 449.75</strain>
    </source>
</reference>
<evidence type="ECO:0000256" key="1">
    <source>
        <dbReference type="SAM" id="MobiDB-lite"/>
    </source>
</evidence>
<keyword evidence="2" id="KW-0812">Transmembrane</keyword>
<dbReference type="Proteomes" id="UP001610432">
    <property type="component" value="Unassembled WGS sequence"/>
</dbReference>
<comment type="caution">
    <text evidence="3">The sequence shown here is derived from an EMBL/GenBank/DDBJ whole genome shotgun (WGS) entry which is preliminary data.</text>
</comment>
<proteinExistence type="predicted"/>
<accession>A0ABR4LZ85</accession>
<feature type="transmembrane region" description="Helical" evidence="2">
    <location>
        <begin position="88"/>
        <end position="109"/>
    </location>
</feature>
<keyword evidence="2" id="KW-1133">Transmembrane helix</keyword>
<name>A0ABR4LZ85_9EURO</name>
<dbReference type="EMBL" id="JBFXLQ010000008">
    <property type="protein sequence ID" value="KAL2869853.1"/>
    <property type="molecule type" value="Genomic_DNA"/>
</dbReference>
<evidence type="ECO:0000313" key="4">
    <source>
        <dbReference type="Proteomes" id="UP001610432"/>
    </source>
</evidence>
<dbReference type="GeneID" id="98142439"/>
<keyword evidence="4" id="KW-1185">Reference proteome</keyword>
<evidence type="ECO:0000256" key="2">
    <source>
        <dbReference type="SAM" id="Phobius"/>
    </source>
</evidence>
<sequence>MKCWKGQQRTPGFNKCRGKPRPSAGWKELVRLNGRHSAGNNLETMCKAQGTSRRRKGQFKSKPDPPVRAFDAHPLATSRSWNRRHLTFLEIVVDANHVILTIVLLFGALDPFVFQMWFSKTTFDRSSIYRRRPRSSRQSLTEWDQEWMSWRSDSNRLESQNHFGSSHWCFLMGNPDAGDPPRMPCLSGGVMIARQQAVPGFPTHPERSRWNGMACERISGHDLRQLGAHVALVRSPRWSPYKNRPEHMRNPSFESGAGRN</sequence>
<feature type="region of interest" description="Disordered" evidence="1">
    <location>
        <begin position="1"/>
        <end position="22"/>
    </location>
</feature>
<dbReference type="RefSeq" id="XP_070888832.1">
    <property type="nucleotide sequence ID" value="XM_071027367.1"/>
</dbReference>
<gene>
    <name evidence="3" type="ORF">BJX67DRAFT_323232</name>
</gene>